<sequence length="52" mass="5840">MNFNHVNQSGSKNDDETSSLLRRGRSIALVPDPNRSREEGVWGRIEEAEAVD</sequence>
<proteinExistence type="predicted"/>
<feature type="compositionally biased region" description="Basic and acidic residues" evidence="1">
    <location>
        <begin position="34"/>
        <end position="52"/>
    </location>
</feature>
<accession>A0A7N0U0K6</accession>
<dbReference type="Proteomes" id="UP000594263">
    <property type="component" value="Unplaced"/>
</dbReference>
<reference evidence="2" key="1">
    <citation type="submission" date="2021-01" db="UniProtKB">
        <authorList>
            <consortium name="EnsemblPlants"/>
        </authorList>
    </citation>
    <scope>IDENTIFICATION</scope>
</reference>
<organism evidence="2 3">
    <name type="scientific">Kalanchoe fedtschenkoi</name>
    <name type="common">Lavender scallops</name>
    <name type="synonym">South American air plant</name>
    <dbReference type="NCBI Taxonomy" id="63787"/>
    <lineage>
        <taxon>Eukaryota</taxon>
        <taxon>Viridiplantae</taxon>
        <taxon>Streptophyta</taxon>
        <taxon>Embryophyta</taxon>
        <taxon>Tracheophyta</taxon>
        <taxon>Spermatophyta</taxon>
        <taxon>Magnoliopsida</taxon>
        <taxon>eudicotyledons</taxon>
        <taxon>Gunneridae</taxon>
        <taxon>Pentapetalae</taxon>
        <taxon>Saxifragales</taxon>
        <taxon>Crassulaceae</taxon>
        <taxon>Kalanchoe</taxon>
    </lineage>
</organism>
<protein>
    <submittedName>
        <fullName evidence="2">Uncharacterized protein</fullName>
    </submittedName>
</protein>
<evidence type="ECO:0000256" key="1">
    <source>
        <dbReference type="SAM" id="MobiDB-lite"/>
    </source>
</evidence>
<dbReference type="AlphaFoldDB" id="A0A7N0U0K6"/>
<evidence type="ECO:0000313" key="2">
    <source>
        <dbReference type="EnsemblPlants" id="Kaladp0050s0036.1.v1.1"/>
    </source>
</evidence>
<keyword evidence="3" id="KW-1185">Reference proteome</keyword>
<dbReference type="EnsemblPlants" id="Kaladp0050s0036.1.v1.1">
    <property type="protein sequence ID" value="Kaladp0050s0036.1.v1.1"/>
    <property type="gene ID" value="Kaladp0050s0036.v1.1"/>
</dbReference>
<feature type="compositionally biased region" description="Polar residues" evidence="1">
    <location>
        <begin position="1"/>
        <end position="11"/>
    </location>
</feature>
<feature type="region of interest" description="Disordered" evidence="1">
    <location>
        <begin position="1"/>
        <end position="52"/>
    </location>
</feature>
<dbReference type="Gramene" id="Kaladp0050s0036.1.v1.1">
    <property type="protein sequence ID" value="Kaladp0050s0036.1.v1.1"/>
    <property type="gene ID" value="Kaladp0050s0036.v1.1"/>
</dbReference>
<name>A0A7N0U0K6_KALFE</name>
<evidence type="ECO:0000313" key="3">
    <source>
        <dbReference type="Proteomes" id="UP000594263"/>
    </source>
</evidence>